<feature type="domain" description="N-acetyltransferase" evidence="3">
    <location>
        <begin position="13"/>
        <end position="176"/>
    </location>
</feature>
<evidence type="ECO:0000256" key="1">
    <source>
        <dbReference type="ARBA" id="ARBA00022679"/>
    </source>
</evidence>
<dbReference type="InterPro" id="IPR016181">
    <property type="entry name" value="Acyl_CoA_acyltransferase"/>
</dbReference>
<gene>
    <name evidence="4" type="ORF">GI584_01530</name>
</gene>
<name>A0A5Q2TTA5_9BACI</name>
<dbReference type="InterPro" id="IPR050832">
    <property type="entry name" value="Bact_Acetyltransf"/>
</dbReference>
<accession>A0A5Q2TTA5</accession>
<dbReference type="EMBL" id="CP045915">
    <property type="protein sequence ID" value="QGH36890.1"/>
    <property type="molecule type" value="Genomic_DNA"/>
</dbReference>
<proteinExistence type="predicted"/>
<dbReference type="PROSITE" id="PS51186">
    <property type="entry name" value="GNAT"/>
    <property type="match status" value="1"/>
</dbReference>
<protein>
    <submittedName>
        <fullName evidence="4">GNAT family N-acetyltransferase</fullName>
    </submittedName>
</protein>
<dbReference type="Proteomes" id="UP000339690">
    <property type="component" value="Chromosome"/>
</dbReference>
<sequence>MISIVPMKLQDAYKIRDIDRSETIELIYHCIDDELHERKILNECPNWDEEHYKEIISRYEYELRNGGTAYGAYDREKLVGFGVLAHKFRGKDNNQLQLDLMYVTREYRRQGVGSRIFEALSREATKRGAKQLYISATETESAVNFYSSRGSAITPDVDEELFQKEPKDIHMIKNLLD</sequence>
<dbReference type="SUPFAM" id="SSF55729">
    <property type="entry name" value="Acyl-CoA N-acyltransferases (Nat)"/>
    <property type="match status" value="1"/>
</dbReference>
<evidence type="ECO:0000256" key="2">
    <source>
        <dbReference type="ARBA" id="ARBA00023315"/>
    </source>
</evidence>
<dbReference type="CDD" id="cd04301">
    <property type="entry name" value="NAT_SF"/>
    <property type="match status" value="1"/>
</dbReference>
<organism evidence="4 5">
    <name type="scientific">Gracilibacillus salitolerans</name>
    <dbReference type="NCBI Taxonomy" id="2663022"/>
    <lineage>
        <taxon>Bacteria</taxon>
        <taxon>Bacillati</taxon>
        <taxon>Bacillota</taxon>
        <taxon>Bacilli</taxon>
        <taxon>Bacillales</taxon>
        <taxon>Bacillaceae</taxon>
        <taxon>Gracilibacillus</taxon>
    </lineage>
</organism>
<dbReference type="Pfam" id="PF00583">
    <property type="entry name" value="Acetyltransf_1"/>
    <property type="match status" value="1"/>
</dbReference>
<keyword evidence="5" id="KW-1185">Reference proteome</keyword>
<keyword evidence="1 4" id="KW-0808">Transferase</keyword>
<dbReference type="KEGG" id="grc:GI584_01530"/>
<evidence type="ECO:0000313" key="4">
    <source>
        <dbReference type="EMBL" id="QGH36890.1"/>
    </source>
</evidence>
<evidence type="ECO:0000313" key="5">
    <source>
        <dbReference type="Proteomes" id="UP000339690"/>
    </source>
</evidence>
<dbReference type="Gene3D" id="3.40.630.30">
    <property type="match status" value="1"/>
</dbReference>
<reference evidence="4 5" key="1">
    <citation type="submission" date="2019-11" db="EMBL/GenBank/DDBJ databases">
        <title>Gracilibacillus salitolerans sp. nov., a moderate halophile isolated from a saline soil in northwest China.</title>
        <authorList>
            <person name="Gan L."/>
        </authorList>
    </citation>
    <scope>NUCLEOTIDE SEQUENCE [LARGE SCALE GENOMIC DNA]</scope>
    <source>
        <strain evidence="4 5">SCU50</strain>
    </source>
</reference>
<dbReference type="AlphaFoldDB" id="A0A5Q2TTA5"/>
<dbReference type="PANTHER" id="PTHR43877">
    <property type="entry name" value="AMINOALKYLPHOSPHONATE N-ACETYLTRANSFERASE-RELATED-RELATED"/>
    <property type="match status" value="1"/>
</dbReference>
<dbReference type="GO" id="GO:0016747">
    <property type="term" value="F:acyltransferase activity, transferring groups other than amino-acyl groups"/>
    <property type="evidence" value="ECO:0007669"/>
    <property type="project" value="InterPro"/>
</dbReference>
<keyword evidence="2" id="KW-0012">Acyltransferase</keyword>
<dbReference type="InterPro" id="IPR000182">
    <property type="entry name" value="GNAT_dom"/>
</dbReference>
<evidence type="ECO:0000259" key="3">
    <source>
        <dbReference type="PROSITE" id="PS51186"/>
    </source>
</evidence>